<dbReference type="SUPFAM" id="SSF55166">
    <property type="entry name" value="Hedgehog/DD-peptidase"/>
    <property type="match status" value="1"/>
</dbReference>
<gene>
    <name evidence="2" type="ORF">SAMN02745163_03043</name>
</gene>
<proteinExistence type="predicted"/>
<dbReference type="InterPro" id="IPR009045">
    <property type="entry name" value="Zn_M74/Hedgehog-like"/>
</dbReference>
<dbReference type="SUPFAM" id="SSF47090">
    <property type="entry name" value="PGBD-like"/>
    <property type="match status" value="1"/>
</dbReference>
<dbReference type="STRING" id="1121302.SAMN02745163_03043"/>
<dbReference type="InterPro" id="IPR036366">
    <property type="entry name" value="PGBDSf"/>
</dbReference>
<evidence type="ECO:0000313" key="2">
    <source>
        <dbReference type="EMBL" id="SHK03403.1"/>
    </source>
</evidence>
<feature type="domain" description="Peptidase M15A C-terminal" evidence="1">
    <location>
        <begin position="60"/>
        <end position="112"/>
    </location>
</feature>
<dbReference type="Proteomes" id="UP000184310">
    <property type="component" value="Unassembled WGS sequence"/>
</dbReference>
<accession>A0A1M6P668</accession>
<sequence length="135" mass="14089">MGFDLGSYGADGSFGQCTLDAEKGIQSASGITTDGIVGSATNSKVSEWLSKPSCGASTPHFSQSEFKCPCCGSLGGGMKTSLLLRLEALKAKLGGKSIRINSGYRCAKHNAEGILGNGGLGRYNSLYHLKFLFLQ</sequence>
<reference evidence="2 3" key="1">
    <citation type="submission" date="2016-11" db="EMBL/GenBank/DDBJ databases">
        <authorList>
            <person name="Jaros S."/>
            <person name="Januszkiewicz K."/>
            <person name="Wedrychowicz H."/>
        </authorList>
    </citation>
    <scope>NUCLEOTIDE SEQUENCE [LARGE SCALE GENOMIC DNA]</scope>
    <source>
        <strain evidence="2 3">DSM 21758</strain>
    </source>
</reference>
<dbReference type="Gene3D" id="3.30.1380.10">
    <property type="match status" value="1"/>
</dbReference>
<protein>
    <submittedName>
        <fullName evidence="2">Peptidase M15</fullName>
    </submittedName>
</protein>
<organism evidence="2 3">
    <name type="scientific">Clostridium cavendishii DSM 21758</name>
    <dbReference type="NCBI Taxonomy" id="1121302"/>
    <lineage>
        <taxon>Bacteria</taxon>
        <taxon>Bacillati</taxon>
        <taxon>Bacillota</taxon>
        <taxon>Clostridia</taxon>
        <taxon>Eubacteriales</taxon>
        <taxon>Clostridiaceae</taxon>
        <taxon>Clostridium</taxon>
    </lineage>
</organism>
<evidence type="ECO:0000259" key="1">
    <source>
        <dbReference type="Pfam" id="PF08291"/>
    </source>
</evidence>
<dbReference type="Gene3D" id="1.10.101.10">
    <property type="entry name" value="PGBD-like superfamily/PGBD"/>
    <property type="match status" value="1"/>
</dbReference>
<dbReference type="Pfam" id="PF08291">
    <property type="entry name" value="Peptidase_M15_3"/>
    <property type="match status" value="1"/>
</dbReference>
<dbReference type="InterPro" id="IPR013230">
    <property type="entry name" value="Peptidase_M15A_C"/>
</dbReference>
<evidence type="ECO:0000313" key="3">
    <source>
        <dbReference type="Proteomes" id="UP000184310"/>
    </source>
</evidence>
<dbReference type="AlphaFoldDB" id="A0A1M6P668"/>
<dbReference type="EMBL" id="FQZB01000013">
    <property type="protein sequence ID" value="SHK03403.1"/>
    <property type="molecule type" value="Genomic_DNA"/>
</dbReference>
<name>A0A1M6P668_9CLOT</name>
<dbReference type="InterPro" id="IPR036365">
    <property type="entry name" value="PGBD-like_sf"/>
</dbReference>
<keyword evidence="3" id="KW-1185">Reference proteome</keyword>